<reference evidence="1 2" key="1">
    <citation type="journal article" date="2024" name="G3 (Bethesda)">
        <title>Genome assembly of Hibiscus sabdariffa L. provides insights into metabolisms of medicinal natural products.</title>
        <authorList>
            <person name="Kim T."/>
        </authorList>
    </citation>
    <scope>NUCLEOTIDE SEQUENCE [LARGE SCALE GENOMIC DNA]</scope>
    <source>
        <strain evidence="1">TK-2024</strain>
        <tissue evidence="1">Old leaves</tissue>
    </source>
</reference>
<accession>A0ABR2QGA9</accession>
<dbReference type="EMBL" id="JBBPBN010000039">
    <property type="protein sequence ID" value="KAK8999717.1"/>
    <property type="molecule type" value="Genomic_DNA"/>
</dbReference>
<keyword evidence="2" id="KW-1185">Reference proteome</keyword>
<protein>
    <submittedName>
        <fullName evidence="1">Uncharacterized protein</fullName>
    </submittedName>
</protein>
<sequence length="168" mass="19847">MEFRYASLAHMAQTTMPKDNIDSQFNIKRETQLFQRLDIAHHLDDMSSHWRSFTHFSLKQGFGGLIPLLTCLPFINLFEILNHLVCNHVLMLLLKLKSHGGKHKISDINHVIHMFLKLVFVSSRSISTWIIWYRFFNDIFFPFLFENYSQIAKPMKEINAIQPLLLKE</sequence>
<organism evidence="1 2">
    <name type="scientific">Hibiscus sabdariffa</name>
    <name type="common">roselle</name>
    <dbReference type="NCBI Taxonomy" id="183260"/>
    <lineage>
        <taxon>Eukaryota</taxon>
        <taxon>Viridiplantae</taxon>
        <taxon>Streptophyta</taxon>
        <taxon>Embryophyta</taxon>
        <taxon>Tracheophyta</taxon>
        <taxon>Spermatophyta</taxon>
        <taxon>Magnoliopsida</taxon>
        <taxon>eudicotyledons</taxon>
        <taxon>Gunneridae</taxon>
        <taxon>Pentapetalae</taxon>
        <taxon>rosids</taxon>
        <taxon>malvids</taxon>
        <taxon>Malvales</taxon>
        <taxon>Malvaceae</taxon>
        <taxon>Malvoideae</taxon>
        <taxon>Hibiscus</taxon>
    </lineage>
</organism>
<evidence type="ECO:0000313" key="1">
    <source>
        <dbReference type="EMBL" id="KAK8999717.1"/>
    </source>
</evidence>
<evidence type="ECO:0000313" key="2">
    <source>
        <dbReference type="Proteomes" id="UP001396334"/>
    </source>
</evidence>
<proteinExistence type="predicted"/>
<comment type="caution">
    <text evidence="1">The sequence shown here is derived from an EMBL/GenBank/DDBJ whole genome shotgun (WGS) entry which is preliminary data.</text>
</comment>
<dbReference type="Proteomes" id="UP001396334">
    <property type="component" value="Unassembled WGS sequence"/>
</dbReference>
<name>A0ABR2QGA9_9ROSI</name>
<gene>
    <name evidence="1" type="ORF">V6N11_065214</name>
</gene>